<dbReference type="EMBL" id="JAUEDM010000007">
    <property type="protein sequence ID" value="KAK3313671.1"/>
    <property type="molecule type" value="Genomic_DNA"/>
</dbReference>
<organism evidence="3 4">
    <name type="scientific">Apodospora peruviana</name>
    <dbReference type="NCBI Taxonomy" id="516989"/>
    <lineage>
        <taxon>Eukaryota</taxon>
        <taxon>Fungi</taxon>
        <taxon>Dikarya</taxon>
        <taxon>Ascomycota</taxon>
        <taxon>Pezizomycotina</taxon>
        <taxon>Sordariomycetes</taxon>
        <taxon>Sordariomycetidae</taxon>
        <taxon>Sordariales</taxon>
        <taxon>Lasiosphaeriaceae</taxon>
        <taxon>Apodospora</taxon>
    </lineage>
</organism>
<accession>A0AAE0HX90</accession>
<feature type="transmembrane region" description="Helical" evidence="2">
    <location>
        <begin position="229"/>
        <end position="248"/>
    </location>
</feature>
<feature type="transmembrane region" description="Helical" evidence="2">
    <location>
        <begin position="130"/>
        <end position="153"/>
    </location>
</feature>
<keyword evidence="2" id="KW-1133">Transmembrane helix</keyword>
<reference evidence="3" key="2">
    <citation type="submission" date="2023-06" db="EMBL/GenBank/DDBJ databases">
        <authorList>
            <consortium name="Lawrence Berkeley National Laboratory"/>
            <person name="Haridas S."/>
            <person name="Hensen N."/>
            <person name="Bonometti L."/>
            <person name="Westerberg I."/>
            <person name="Brannstrom I.O."/>
            <person name="Guillou S."/>
            <person name="Cros-Aarteil S."/>
            <person name="Calhoun S."/>
            <person name="Kuo A."/>
            <person name="Mondo S."/>
            <person name="Pangilinan J."/>
            <person name="Riley R."/>
            <person name="Labutti K."/>
            <person name="Andreopoulos B."/>
            <person name="Lipzen A."/>
            <person name="Chen C."/>
            <person name="Yanf M."/>
            <person name="Daum C."/>
            <person name="Ng V."/>
            <person name="Clum A."/>
            <person name="Steindorff A."/>
            <person name="Ohm R."/>
            <person name="Martin F."/>
            <person name="Silar P."/>
            <person name="Natvig D."/>
            <person name="Lalanne C."/>
            <person name="Gautier V."/>
            <person name="Ament-Velasquez S.L."/>
            <person name="Kruys A."/>
            <person name="Hutchinson M.I."/>
            <person name="Powell A.J."/>
            <person name="Barry K."/>
            <person name="Miller A.N."/>
            <person name="Grigoriev I.V."/>
            <person name="Debuchy R."/>
            <person name="Gladieux P."/>
            <person name="Thoren M.H."/>
            <person name="Johannesson H."/>
        </authorList>
    </citation>
    <scope>NUCLEOTIDE SEQUENCE</scope>
    <source>
        <strain evidence="3">CBS 118394</strain>
    </source>
</reference>
<feature type="transmembrane region" description="Helical" evidence="2">
    <location>
        <begin position="260"/>
        <end position="277"/>
    </location>
</feature>
<evidence type="ECO:0000256" key="1">
    <source>
        <dbReference type="SAM" id="MobiDB-lite"/>
    </source>
</evidence>
<evidence type="ECO:0000313" key="4">
    <source>
        <dbReference type="Proteomes" id="UP001283341"/>
    </source>
</evidence>
<protein>
    <submittedName>
        <fullName evidence="3">Uncharacterized protein</fullName>
    </submittedName>
</protein>
<feature type="region of interest" description="Disordered" evidence="1">
    <location>
        <begin position="159"/>
        <end position="179"/>
    </location>
</feature>
<keyword evidence="2" id="KW-0472">Membrane</keyword>
<keyword evidence="4" id="KW-1185">Reference proteome</keyword>
<dbReference type="Proteomes" id="UP001283341">
    <property type="component" value="Unassembled WGS sequence"/>
</dbReference>
<evidence type="ECO:0000313" key="3">
    <source>
        <dbReference type="EMBL" id="KAK3313671.1"/>
    </source>
</evidence>
<comment type="caution">
    <text evidence="3">The sequence shown here is derived from an EMBL/GenBank/DDBJ whole genome shotgun (WGS) entry which is preliminary data.</text>
</comment>
<sequence>MTTSLESWAPPPGGLDYTRDCSALARFISDVTAASNSRSWTVSWAWTSTTLEAIEDMVRGALPPDYTYPGSTRWDKQPDTELILTWFVSDGVNNTFKVTNAETWKPRCEEEVCSVIGFNGNSDLIGEGVIISYLIEAIMVTMYCLAAAAFMWLGPSTRRRRQSPAHPAPPTRRTRSSEWNARSSLERALFAFRGTITDFKRSAAILALAMSIAGFVVILDPAPTPFERTIATMVSLFAVFAVMVLSVLETWTTRRRSKLSAALCAFFLALIGSEMIVCKVIDGQRDGSESPQFSYGARECLGDVRFLMSRLNKAVMFLGIIFLVVMVVGVLVWTINQVLSSRETKRPAFSRPQHSVMVRSDSGPSRVESALLRITRFMHGRGAGIAAMVLSLCIMYFALVLTVLIKSLLRYSTGSQQWTFGQVLAVGTWAPVLAEWFYLFFFGMKTGLEGRMPYEYEALYVGKDDAAREQPVLVVDYEHKKEAQQPTSDVV</sequence>
<proteinExistence type="predicted"/>
<feature type="transmembrane region" description="Helical" evidence="2">
    <location>
        <begin position="417"/>
        <end position="442"/>
    </location>
</feature>
<feature type="transmembrane region" description="Helical" evidence="2">
    <location>
        <begin position="203"/>
        <end position="223"/>
    </location>
</feature>
<feature type="transmembrane region" description="Helical" evidence="2">
    <location>
        <begin position="314"/>
        <end position="336"/>
    </location>
</feature>
<reference evidence="3" key="1">
    <citation type="journal article" date="2023" name="Mol. Phylogenet. Evol.">
        <title>Genome-scale phylogeny and comparative genomics of the fungal order Sordariales.</title>
        <authorList>
            <person name="Hensen N."/>
            <person name="Bonometti L."/>
            <person name="Westerberg I."/>
            <person name="Brannstrom I.O."/>
            <person name="Guillou S."/>
            <person name="Cros-Aarteil S."/>
            <person name="Calhoun S."/>
            <person name="Haridas S."/>
            <person name="Kuo A."/>
            <person name="Mondo S."/>
            <person name="Pangilinan J."/>
            <person name="Riley R."/>
            <person name="LaButti K."/>
            <person name="Andreopoulos B."/>
            <person name="Lipzen A."/>
            <person name="Chen C."/>
            <person name="Yan M."/>
            <person name="Daum C."/>
            <person name="Ng V."/>
            <person name="Clum A."/>
            <person name="Steindorff A."/>
            <person name="Ohm R.A."/>
            <person name="Martin F."/>
            <person name="Silar P."/>
            <person name="Natvig D.O."/>
            <person name="Lalanne C."/>
            <person name="Gautier V."/>
            <person name="Ament-Velasquez S.L."/>
            <person name="Kruys A."/>
            <person name="Hutchinson M.I."/>
            <person name="Powell A.J."/>
            <person name="Barry K."/>
            <person name="Miller A.N."/>
            <person name="Grigoriev I.V."/>
            <person name="Debuchy R."/>
            <person name="Gladieux P."/>
            <person name="Hiltunen Thoren M."/>
            <person name="Johannesson H."/>
        </authorList>
    </citation>
    <scope>NUCLEOTIDE SEQUENCE</scope>
    <source>
        <strain evidence="3">CBS 118394</strain>
    </source>
</reference>
<keyword evidence="2" id="KW-0812">Transmembrane</keyword>
<evidence type="ECO:0000256" key="2">
    <source>
        <dbReference type="SAM" id="Phobius"/>
    </source>
</evidence>
<gene>
    <name evidence="3" type="ORF">B0H66DRAFT_643180</name>
</gene>
<feature type="transmembrane region" description="Helical" evidence="2">
    <location>
        <begin position="383"/>
        <end position="405"/>
    </location>
</feature>
<name>A0AAE0HX90_9PEZI</name>
<dbReference type="AlphaFoldDB" id="A0AAE0HX90"/>